<dbReference type="OrthoDB" id="2738903at2"/>
<keyword evidence="2" id="KW-1185">Reference proteome</keyword>
<protein>
    <submittedName>
        <fullName evidence="1">Uncharacterized protein</fullName>
    </submittedName>
</protein>
<dbReference type="Proteomes" id="UP001138793">
    <property type="component" value="Unassembled WGS sequence"/>
</dbReference>
<proteinExistence type="predicted"/>
<name>A0A9X0YSN3_9BACI</name>
<dbReference type="RefSeq" id="WP_149473778.1">
    <property type="nucleotide sequence ID" value="NZ_JAGGMB010000006.1"/>
</dbReference>
<organism evidence="1 2">
    <name type="scientific">Oceanobacillus polygoni</name>
    <dbReference type="NCBI Taxonomy" id="1235259"/>
    <lineage>
        <taxon>Bacteria</taxon>
        <taxon>Bacillati</taxon>
        <taxon>Bacillota</taxon>
        <taxon>Bacilli</taxon>
        <taxon>Bacillales</taxon>
        <taxon>Bacillaceae</taxon>
        <taxon>Oceanobacillus</taxon>
    </lineage>
</organism>
<comment type="caution">
    <text evidence="1">The sequence shown here is derived from an EMBL/GenBank/DDBJ whole genome shotgun (WGS) entry which is preliminary data.</text>
</comment>
<sequence length="101" mass="11855">MSDNPNNLDRQKLIKQLIESYEKELQDDEGQKDNSFVFLEKNTLQMFITFMLQLLDKQHNSDEKSDEVESSALQELSSDLEFIMEGNQKAFEELIHILKNT</sequence>
<gene>
    <name evidence="1" type="ORF">J2Z64_002243</name>
</gene>
<evidence type="ECO:0000313" key="2">
    <source>
        <dbReference type="Proteomes" id="UP001138793"/>
    </source>
</evidence>
<dbReference type="AlphaFoldDB" id="A0A9X0YSN3"/>
<dbReference type="EMBL" id="JAGGMB010000006">
    <property type="protein sequence ID" value="MBP2077988.1"/>
    <property type="molecule type" value="Genomic_DNA"/>
</dbReference>
<evidence type="ECO:0000313" key="1">
    <source>
        <dbReference type="EMBL" id="MBP2077988.1"/>
    </source>
</evidence>
<accession>A0A9X0YSN3</accession>
<reference evidence="1" key="1">
    <citation type="submission" date="2021-03" db="EMBL/GenBank/DDBJ databases">
        <title>Genomic Encyclopedia of Type Strains, Phase IV (KMG-IV): sequencing the most valuable type-strain genomes for metagenomic binning, comparative biology and taxonomic classification.</title>
        <authorList>
            <person name="Goeker M."/>
        </authorList>
    </citation>
    <scope>NUCLEOTIDE SEQUENCE</scope>
    <source>
        <strain evidence="1">DSM 107338</strain>
    </source>
</reference>